<evidence type="ECO:0000313" key="21">
    <source>
        <dbReference type="EMBL" id="AKJ51530.1"/>
    </source>
</evidence>
<dbReference type="EMBL" id="KR699543">
    <property type="protein sequence ID" value="AKJ51578.1"/>
    <property type="molecule type" value="Genomic_DNA"/>
</dbReference>
<evidence type="ECO:0000313" key="40">
    <source>
        <dbReference type="EMBL" id="AKJ51606.1"/>
    </source>
</evidence>
<evidence type="ECO:0000313" key="26">
    <source>
        <dbReference type="EMBL" id="AKJ51550.1"/>
    </source>
</evidence>
<evidence type="ECO:0000313" key="28">
    <source>
        <dbReference type="EMBL" id="AKJ51558.1"/>
    </source>
</evidence>
<dbReference type="EMBL" id="KR699534">
    <property type="protein sequence ID" value="AKJ51542.1"/>
    <property type="molecule type" value="Genomic_DNA"/>
</dbReference>
<evidence type="ECO:0000313" key="46">
    <source>
        <dbReference type="EMBL" id="AKJ51630.1"/>
    </source>
</evidence>
<dbReference type="EMBL" id="KR699556">
    <property type="protein sequence ID" value="AKJ51630.1"/>
    <property type="molecule type" value="Genomic_DNA"/>
</dbReference>
<dbReference type="EMBL" id="KR699524">
    <property type="protein sequence ID" value="AKJ51502.1"/>
    <property type="molecule type" value="Genomic_DNA"/>
</dbReference>
<dbReference type="EMBL" id="KR699523">
    <property type="protein sequence ID" value="AKJ51498.1"/>
    <property type="molecule type" value="Genomic_DNA"/>
</dbReference>
<dbReference type="AlphaFoldDB" id="A0A0G3DIM9"/>
<dbReference type="EMBL" id="KR699545">
    <property type="protein sequence ID" value="AKJ51586.1"/>
    <property type="molecule type" value="Genomic_DNA"/>
</dbReference>
<dbReference type="EMBL" id="KR699532">
    <property type="protein sequence ID" value="AKJ51534.1"/>
    <property type="molecule type" value="Genomic_DNA"/>
</dbReference>
<evidence type="ECO:0000313" key="24">
    <source>
        <dbReference type="EMBL" id="AKJ51542.1"/>
    </source>
</evidence>
<evidence type="ECO:0000313" key="25">
    <source>
        <dbReference type="EMBL" id="AKJ51546.1"/>
    </source>
</evidence>
<evidence type="ECO:0000313" key="20">
    <source>
        <dbReference type="EMBL" id="AKJ51526.1"/>
    </source>
</evidence>
<protein>
    <submittedName>
        <fullName evidence="22">PXCpXYh14Y</fullName>
    </submittedName>
</protein>
<dbReference type="EMBL" id="KR699521">
    <property type="protein sequence ID" value="AKJ51490.1"/>
    <property type="molecule type" value="Genomic_DNA"/>
</dbReference>
<dbReference type="EMBL" id="KR699553">
    <property type="protein sequence ID" value="AKJ51618.1"/>
    <property type="molecule type" value="Genomic_DNA"/>
</dbReference>
<evidence type="ECO:0000313" key="39">
    <source>
        <dbReference type="EMBL" id="AKJ51602.1"/>
    </source>
</evidence>
<evidence type="ECO:0000313" key="5">
    <source>
        <dbReference type="EMBL" id="AKJ51466.1"/>
    </source>
</evidence>
<evidence type="ECO:0000313" key="16">
    <source>
        <dbReference type="EMBL" id="AKJ51510.1"/>
    </source>
</evidence>
<evidence type="ECO:0000313" key="15">
    <source>
        <dbReference type="EMBL" id="AKJ51506.1"/>
    </source>
</evidence>
<dbReference type="EMBL" id="KR699541">
    <property type="protein sequence ID" value="AKJ51570.1"/>
    <property type="molecule type" value="Genomic_DNA"/>
</dbReference>
<feature type="non-terminal residue" evidence="22">
    <location>
        <position position="121"/>
    </location>
</feature>
<evidence type="ECO:0000313" key="29">
    <source>
        <dbReference type="EMBL" id="AKJ51562.1"/>
    </source>
</evidence>
<dbReference type="EMBL" id="KR699517">
    <property type="protein sequence ID" value="AKJ51474.1"/>
    <property type="molecule type" value="Genomic_DNA"/>
</dbReference>
<dbReference type="EMBL" id="KR699529">
    <property type="protein sequence ID" value="AKJ51522.1"/>
    <property type="molecule type" value="Genomic_DNA"/>
</dbReference>
<dbReference type="EMBL" id="KR699519">
    <property type="protein sequence ID" value="AKJ51482.1"/>
    <property type="molecule type" value="Genomic_DNA"/>
</dbReference>
<dbReference type="EMBL" id="KR699555">
    <property type="protein sequence ID" value="AKJ51626.1"/>
    <property type="molecule type" value="Genomic_DNA"/>
</dbReference>
<evidence type="ECO:0000313" key="41">
    <source>
        <dbReference type="EMBL" id="AKJ51610.1"/>
    </source>
</evidence>
<evidence type="ECO:0000313" key="4">
    <source>
        <dbReference type="EMBL" id="AKJ51462.1"/>
    </source>
</evidence>
<dbReference type="EMBL" id="KR699530">
    <property type="protein sequence ID" value="AKJ51526.1"/>
    <property type="molecule type" value="Genomic_DNA"/>
</dbReference>
<dbReference type="EMBL" id="KR699542">
    <property type="protein sequence ID" value="AKJ51574.1"/>
    <property type="molecule type" value="Genomic_DNA"/>
</dbReference>
<dbReference type="EMBL" id="KR699520">
    <property type="protein sequence ID" value="AKJ51486.1"/>
    <property type="molecule type" value="Genomic_DNA"/>
</dbReference>
<dbReference type="EMBL" id="KR699540">
    <property type="protein sequence ID" value="AKJ51566.1"/>
    <property type="molecule type" value="Genomic_DNA"/>
</dbReference>
<dbReference type="EMBL" id="KR699516">
    <property type="protein sequence ID" value="AKJ51470.1"/>
    <property type="molecule type" value="Genomic_DNA"/>
</dbReference>
<evidence type="ECO:0000313" key="6">
    <source>
        <dbReference type="EMBL" id="AKJ51470.1"/>
    </source>
</evidence>
<dbReference type="EMBL" id="KR699544">
    <property type="protein sequence ID" value="AKJ51582.1"/>
    <property type="molecule type" value="Genomic_DNA"/>
</dbReference>
<evidence type="ECO:0000313" key="37">
    <source>
        <dbReference type="EMBL" id="AKJ51594.1"/>
    </source>
</evidence>
<dbReference type="EMBL" id="KR699552">
    <property type="protein sequence ID" value="AKJ51614.1"/>
    <property type="molecule type" value="Genomic_DNA"/>
</dbReference>
<evidence type="ECO:0000313" key="47">
    <source>
        <dbReference type="EMBL" id="AKJ51634.1"/>
    </source>
</evidence>
<evidence type="ECO:0000313" key="8">
    <source>
        <dbReference type="EMBL" id="AKJ51478.1"/>
    </source>
</evidence>
<evidence type="ECO:0000313" key="9">
    <source>
        <dbReference type="EMBL" id="AKJ51482.1"/>
    </source>
</evidence>
<dbReference type="EMBL" id="KR699513">
    <property type="protein sequence ID" value="AKJ51458.1"/>
    <property type="molecule type" value="Genomic_DNA"/>
</dbReference>
<evidence type="ECO:0000313" key="7">
    <source>
        <dbReference type="EMBL" id="AKJ51474.1"/>
    </source>
</evidence>
<dbReference type="EMBL" id="KR699514">
    <property type="protein sequence ID" value="AKJ51462.1"/>
    <property type="molecule type" value="Genomic_DNA"/>
</dbReference>
<dbReference type="EMBL" id="KR699527">
    <property type="protein sequence ID" value="AKJ51514.1"/>
    <property type="molecule type" value="Genomic_DNA"/>
</dbReference>
<dbReference type="EMBL" id="KR699554">
    <property type="protein sequence ID" value="AKJ51622.1"/>
    <property type="molecule type" value="Genomic_DNA"/>
</dbReference>
<dbReference type="EMBL" id="KR699538">
    <property type="protein sequence ID" value="AKJ51558.1"/>
    <property type="molecule type" value="Genomic_DNA"/>
</dbReference>
<evidence type="ECO:0000313" key="36">
    <source>
        <dbReference type="EMBL" id="AKJ51590.1"/>
    </source>
</evidence>
<evidence type="ECO:0000313" key="10">
    <source>
        <dbReference type="EMBL" id="AKJ51486.1"/>
    </source>
</evidence>
<evidence type="ECO:0000313" key="17">
    <source>
        <dbReference type="EMBL" id="AKJ51514.1"/>
    </source>
</evidence>
<dbReference type="EMBL" id="KR699546">
    <property type="protein sequence ID" value="AKJ51590.1"/>
    <property type="molecule type" value="Genomic_DNA"/>
</dbReference>
<proteinExistence type="predicted"/>
<dbReference type="EMBL" id="KR699522">
    <property type="protein sequence ID" value="AKJ51494.1"/>
    <property type="molecule type" value="Genomic_DNA"/>
</dbReference>
<dbReference type="EMBL" id="KR699557">
    <property type="protein sequence ID" value="AKJ51634.1"/>
    <property type="molecule type" value="Genomic_DNA"/>
</dbReference>
<dbReference type="EMBL" id="KR699512">
    <property type="protein sequence ID" value="AKJ51454.1"/>
    <property type="molecule type" value="Genomic_DNA"/>
</dbReference>
<dbReference type="EMBL" id="KR699526">
    <property type="protein sequence ID" value="AKJ51510.1"/>
    <property type="molecule type" value="Genomic_DNA"/>
</dbReference>
<evidence type="ECO:0000313" key="13">
    <source>
        <dbReference type="EMBL" id="AKJ51498.1"/>
    </source>
</evidence>
<evidence type="ECO:0000313" key="19">
    <source>
        <dbReference type="EMBL" id="AKJ51522.1"/>
    </source>
</evidence>
<gene>
    <name evidence="22" type="ORF">PXCpXYh14Y</name>
</gene>
<dbReference type="EMBL" id="KR699528">
    <property type="protein sequence ID" value="AKJ51518.1"/>
    <property type="molecule type" value="Genomic_DNA"/>
</dbReference>
<evidence type="ECO:0000313" key="43">
    <source>
        <dbReference type="EMBL" id="AKJ51618.1"/>
    </source>
</evidence>
<accession>A0A0G3DIM9</accession>
<evidence type="ECO:0000313" key="3">
    <source>
        <dbReference type="EMBL" id="AKJ51458.1"/>
    </source>
</evidence>
<feature type="non-terminal residue" evidence="22">
    <location>
        <position position="1"/>
    </location>
</feature>
<dbReference type="EMBL" id="KR699525">
    <property type="protein sequence ID" value="AKJ51506.1"/>
    <property type="molecule type" value="Genomic_DNA"/>
</dbReference>
<dbReference type="EMBL" id="KR699551">
    <property type="protein sequence ID" value="AKJ51610.1"/>
    <property type="molecule type" value="Genomic_DNA"/>
</dbReference>
<evidence type="ECO:0000313" key="23">
    <source>
        <dbReference type="EMBL" id="AKJ51538.1"/>
    </source>
</evidence>
<sequence length="121" mass="13793">VHHPHYSRRSYSLALKDVVLNLLLEDWSYALSLVGNNFQTTDLKLLPKSARGVLKIRRACRKKIHERIFAVSAMITALQISESDQVYTHVIKASEKLRKVLSEPDIRLLANNMLQKNGAEV</sequence>
<dbReference type="EMBL" id="KR699547">
    <property type="protein sequence ID" value="AKJ51594.1"/>
    <property type="molecule type" value="Genomic_DNA"/>
</dbReference>
<dbReference type="EMBL" id="KR699536">
    <property type="protein sequence ID" value="AKJ51550.1"/>
    <property type="molecule type" value="Genomic_DNA"/>
</dbReference>
<evidence type="ECO:0000313" key="45">
    <source>
        <dbReference type="EMBL" id="AKJ51626.1"/>
    </source>
</evidence>
<evidence type="ECO:0000313" key="33">
    <source>
        <dbReference type="EMBL" id="AKJ51578.1"/>
    </source>
</evidence>
<dbReference type="EMBL" id="KR699549">
    <property type="protein sequence ID" value="AKJ51602.1"/>
    <property type="molecule type" value="Genomic_DNA"/>
</dbReference>
<dbReference type="EMBL" id="KR699535">
    <property type="protein sequence ID" value="AKJ51546.1"/>
    <property type="molecule type" value="Genomic_DNA"/>
</dbReference>
<reference evidence="22" key="1">
    <citation type="journal article" date="2015" name="J. Mol. Evol.">
        <title>The Evolutionary Tempo of Sex Chromosome Degradation in Carica papaya.</title>
        <authorList>
            <person name="Wu M."/>
            <person name="Moore R.C."/>
        </authorList>
    </citation>
    <scope>NUCLEOTIDE SEQUENCE</scope>
    <source>
        <strain evidence="17">Cp114</strain>
        <strain evidence="18">Cp117</strain>
        <strain evidence="19">Cp119</strain>
        <strain evidence="20">Cp126</strain>
        <strain evidence="21">Cp127</strain>
        <strain evidence="22">Cp129</strain>
        <strain evidence="23">Cp130</strain>
        <strain evidence="24">Cp131</strain>
        <strain evidence="25">Cp139</strain>
        <strain evidence="26">Cp141</strain>
        <strain evidence="3">Cp15</strain>
        <strain evidence="27">Cp158</strain>
        <strain evidence="4">Cp16</strain>
        <strain evidence="28">Cp164</strain>
        <strain evidence="29">Cp184</strain>
        <strain evidence="30">Cp190</strain>
        <strain evidence="31">Cp193</strain>
        <strain evidence="32">Cp205</strain>
        <strain evidence="33">Cp209</strain>
        <strain evidence="34">Cp214</strain>
        <strain evidence="35">Cp216</strain>
        <strain evidence="36">Cp217</strain>
        <strain evidence="37">Cp224</strain>
        <strain evidence="38">Cp225</strain>
        <strain evidence="5">Cp23</strain>
        <strain evidence="39">Cp230</strain>
        <strain evidence="40">Cp233</strain>
        <strain evidence="41">Cp241</strain>
        <strain evidence="42">Cp244</strain>
        <strain evidence="6">Cp27</strain>
        <strain evidence="1">Cp4</strain>
        <strain evidence="7">Cp49</strain>
        <strain evidence="8">Cp51</strain>
        <strain evidence="9">Cp56</strain>
        <strain evidence="10">Cp57</strain>
        <strain evidence="11">Cp60</strain>
        <strain evidence="12">Cp63</strain>
        <strain evidence="13">Cp68</strain>
        <strain evidence="14">Cp73</strain>
        <strain evidence="15">Cp88</strain>
        <strain evidence="2">Cp9</strain>
        <strain evidence="16">Cp99</strain>
        <strain evidence="43">H11-H</strain>
        <strain evidence="44">H164-H</strain>
        <strain evidence="47">H217-H</strain>
        <strain evidence="45">H918-H</strain>
        <strain evidence="46">SunUp-H</strain>
    </source>
</reference>
<dbReference type="EMBL" id="KR699539">
    <property type="protein sequence ID" value="AKJ51562.1"/>
    <property type="molecule type" value="Genomic_DNA"/>
</dbReference>
<evidence type="ECO:0000313" key="31">
    <source>
        <dbReference type="EMBL" id="AKJ51570.1"/>
    </source>
</evidence>
<dbReference type="EMBL" id="KR699537">
    <property type="protein sequence ID" value="AKJ51554.1"/>
    <property type="molecule type" value="Genomic_DNA"/>
</dbReference>
<evidence type="ECO:0000313" key="34">
    <source>
        <dbReference type="EMBL" id="AKJ51582.1"/>
    </source>
</evidence>
<dbReference type="EMBL" id="KR699531">
    <property type="protein sequence ID" value="AKJ51530.1"/>
    <property type="molecule type" value="Genomic_DNA"/>
</dbReference>
<dbReference type="EMBL" id="KR699533">
    <property type="protein sequence ID" value="AKJ51538.1"/>
    <property type="molecule type" value="Genomic_DNA"/>
</dbReference>
<evidence type="ECO:0000313" key="44">
    <source>
        <dbReference type="EMBL" id="AKJ51622.1"/>
    </source>
</evidence>
<organism evidence="22">
    <name type="scientific">Carica papaya</name>
    <name type="common">Papaya</name>
    <dbReference type="NCBI Taxonomy" id="3649"/>
    <lineage>
        <taxon>Eukaryota</taxon>
        <taxon>Viridiplantae</taxon>
        <taxon>Streptophyta</taxon>
        <taxon>Embryophyta</taxon>
        <taxon>Tracheophyta</taxon>
        <taxon>Spermatophyta</taxon>
        <taxon>Magnoliopsida</taxon>
        <taxon>eudicotyledons</taxon>
        <taxon>Gunneridae</taxon>
        <taxon>Pentapetalae</taxon>
        <taxon>rosids</taxon>
        <taxon>malvids</taxon>
        <taxon>Brassicales</taxon>
        <taxon>Caricaceae</taxon>
        <taxon>Carica</taxon>
    </lineage>
</organism>
<dbReference type="EMBL" id="KR699550">
    <property type="protein sequence ID" value="AKJ51606.1"/>
    <property type="molecule type" value="Genomic_DNA"/>
</dbReference>
<evidence type="ECO:0000313" key="18">
    <source>
        <dbReference type="EMBL" id="AKJ51518.1"/>
    </source>
</evidence>
<dbReference type="EMBL" id="KR699518">
    <property type="protein sequence ID" value="AKJ51478.1"/>
    <property type="molecule type" value="Genomic_DNA"/>
</dbReference>
<name>A0A0G3DIM9_CARPA</name>
<evidence type="ECO:0000313" key="32">
    <source>
        <dbReference type="EMBL" id="AKJ51574.1"/>
    </source>
</evidence>
<evidence type="ECO:0000313" key="35">
    <source>
        <dbReference type="EMBL" id="AKJ51586.1"/>
    </source>
</evidence>
<evidence type="ECO:0000313" key="22">
    <source>
        <dbReference type="EMBL" id="AKJ51534.1"/>
    </source>
</evidence>
<evidence type="ECO:0000313" key="14">
    <source>
        <dbReference type="EMBL" id="AKJ51502.1"/>
    </source>
</evidence>
<evidence type="ECO:0000313" key="38">
    <source>
        <dbReference type="EMBL" id="AKJ51598.1"/>
    </source>
</evidence>
<dbReference type="EMBL" id="KR699511">
    <property type="protein sequence ID" value="AKJ51450.1"/>
    <property type="molecule type" value="Genomic_DNA"/>
</dbReference>
<evidence type="ECO:0000313" key="1">
    <source>
        <dbReference type="EMBL" id="AKJ51450.1"/>
    </source>
</evidence>
<evidence type="ECO:0000313" key="2">
    <source>
        <dbReference type="EMBL" id="AKJ51454.1"/>
    </source>
</evidence>
<evidence type="ECO:0000313" key="11">
    <source>
        <dbReference type="EMBL" id="AKJ51490.1"/>
    </source>
</evidence>
<evidence type="ECO:0000313" key="42">
    <source>
        <dbReference type="EMBL" id="AKJ51614.1"/>
    </source>
</evidence>
<evidence type="ECO:0000313" key="12">
    <source>
        <dbReference type="EMBL" id="AKJ51494.1"/>
    </source>
</evidence>
<dbReference type="EMBL" id="KR699515">
    <property type="protein sequence ID" value="AKJ51466.1"/>
    <property type="molecule type" value="Genomic_DNA"/>
</dbReference>
<evidence type="ECO:0000313" key="27">
    <source>
        <dbReference type="EMBL" id="AKJ51554.1"/>
    </source>
</evidence>
<dbReference type="EMBL" id="KR699548">
    <property type="protein sequence ID" value="AKJ51598.1"/>
    <property type="molecule type" value="Genomic_DNA"/>
</dbReference>
<evidence type="ECO:0000313" key="30">
    <source>
        <dbReference type="EMBL" id="AKJ51566.1"/>
    </source>
</evidence>